<dbReference type="GeneID" id="96008830"/>
<keyword evidence="8" id="KW-1185">Reference proteome</keyword>
<evidence type="ECO:0000259" key="6">
    <source>
        <dbReference type="Pfam" id="PF01979"/>
    </source>
</evidence>
<dbReference type="Proteomes" id="UP000803884">
    <property type="component" value="Unassembled WGS sequence"/>
</dbReference>
<keyword evidence="3" id="KW-0378">Hydrolase</keyword>
<proteinExistence type="predicted"/>
<dbReference type="EMBL" id="JAAQHG020000030">
    <property type="protein sequence ID" value="KAL1583968.1"/>
    <property type="molecule type" value="Genomic_DNA"/>
</dbReference>
<evidence type="ECO:0000256" key="2">
    <source>
        <dbReference type="ARBA" id="ARBA00022723"/>
    </source>
</evidence>
<dbReference type="PANTHER" id="PTHR11271">
    <property type="entry name" value="GUANINE DEAMINASE"/>
    <property type="match status" value="1"/>
</dbReference>
<dbReference type="Gene3D" id="2.30.40.10">
    <property type="entry name" value="Urease, subunit C, domain 1"/>
    <property type="match status" value="1"/>
</dbReference>
<name>A0AB34KKZ8_9PEZI</name>
<evidence type="ECO:0000256" key="3">
    <source>
        <dbReference type="ARBA" id="ARBA00022801"/>
    </source>
</evidence>
<feature type="domain" description="Amidohydrolase-related" evidence="6">
    <location>
        <begin position="75"/>
        <end position="430"/>
    </location>
</feature>
<keyword evidence="5" id="KW-0732">Signal</keyword>
<comment type="cofactor">
    <cofactor evidence="1">
        <name>Zn(2+)</name>
        <dbReference type="ChEBI" id="CHEBI:29105"/>
    </cofactor>
</comment>
<dbReference type="InterPro" id="IPR051607">
    <property type="entry name" value="Metallo-dep_hydrolases"/>
</dbReference>
<reference evidence="7 8" key="1">
    <citation type="journal article" date="2020" name="Microbiol. Resour. Announc.">
        <title>Draft Genome Sequence of a Cladosporium Species Isolated from the Mesophotic Ascidian Didemnum maculosum.</title>
        <authorList>
            <person name="Gioti A."/>
            <person name="Siaperas R."/>
            <person name="Nikolaivits E."/>
            <person name="Le Goff G."/>
            <person name="Ouazzani J."/>
            <person name="Kotoulas G."/>
            <person name="Topakas E."/>
        </authorList>
    </citation>
    <scope>NUCLEOTIDE SEQUENCE [LARGE SCALE GENOMIC DNA]</scope>
    <source>
        <strain evidence="7 8">TM138-S3</strain>
    </source>
</reference>
<dbReference type="InterPro" id="IPR011059">
    <property type="entry name" value="Metal-dep_hydrolase_composite"/>
</dbReference>
<dbReference type="PANTHER" id="PTHR11271:SF37">
    <property type="entry name" value="FAMILY PROTEIN, PUTATIVE (AFU_ORTHOLOGUE AFUA_4G00460)-RELATED"/>
    <property type="match status" value="1"/>
</dbReference>
<feature type="chain" id="PRO_5044240682" description="Amidohydrolase-related domain-containing protein" evidence="5">
    <location>
        <begin position="17"/>
        <end position="498"/>
    </location>
</feature>
<dbReference type="GO" id="GO:0046872">
    <property type="term" value="F:metal ion binding"/>
    <property type="evidence" value="ECO:0007669"/>
    <property type="project" value="UniProtKB-KW"/>
</dbReference>
<dbReference type="AlphaFoldDB" id="A0AB34KKZ8"/>
<dbReference type="GO" id="GO:0005829">
    <property type="term" value="C:cytosol"/>
    <property type="evidence" value="ECO:0007669"/>
    <property type="project" value="TreeGrafter"/>
</dbReference>
<dbReference type="Pfam" id="PF01979">
    <property type="entry name" value="Amidohydro_1"/>
    <property type="match status" value="1"/>
</dbReference>
<keyword evidence="2" id="KW-0479">Metal-binding</keyword>
<organism evidence="7 8">
    <name type="scientific">Cladosporium halotolerans</name>
    <dbReference type="NCBI Taxonomy" id="1052096"/>
    <lineage>
        <taxon>Eukaryota</taxon>
        <taxon>Fungi</taxon>
        <taxon>Dikarya</taxon>
        <taxon>Ascomycota</taxon>
        <taxon>Pezizomycotina</taxon>
        <taxon>Dothideomycetes</taxon>
        <taxon>Dothideomycetidae</taxon>
        <taxon>Cladosporiales</taxon>
        <taxon>Cladosporiaceae</taxon>
        <taxon>Cladosporium</taxon>
    </lineage>
</organism>
<evidence type="ECO:0000256" key="1">
    <source>
        <dbReference type="ARBA" id="ARBA00001947"/>
    </source>
</evidence>
<feature type="signal peptide" evidence="5">
    <location>
        <begin position="1"/>
        <end position="16"/>
    </location>
</feature>
<protein>
    <recommendedName>
        <fullName evidence="6">Amidohydrolase-related domain-containing protein</fullName>
    </recommendedName>
</protein>
<dbReference type="InterPro" id="IPR032466">
    <property type="entry name" value="Metal_Hydrolase"/>
</dbReference>
<gene>
    <name evidence="7" type="ORF">WHR41_07387</name>
</gene>
<dbReference type="SUPFAM" id="SSF51556">
    <property type="entry name" value="Metallo-dependent hydrolases"/>
    <property type="match status" value="1"/>
</dbReference>
<dbReference type="RefSeq" id="XP_069227074.1">
    <property type="nucleotide sequence ID" value="XM_069375992.1"/>
</dbReference>
<comment type="caution">
    <text evidence="7">The sequence shown here is derived from an EMBL/GenBank/DDBJ whole genome shotgun (WGS) entry which is preliminary data.</text>
</comment>
<dbReference type="InterPro" id="IPR006680">
    <property type="entry name" value="Amidohydro-rel"/>
</dbReference>
<dbReference type="Gene3D" id="3.20.20.140">
    <property type="entry name" value="Metal-dependent hydrolases"/>
    <property type="match status" value="1"/>
</dbReference>
<accession>A0AB34KKZ8</accession>
<evidence type="ECO:0000313" key="8">
    <source>
        <dbReference type="Proteomes" id="UP000803884"/>
    </source>
</evidence>
<keyword evidence="4" id="KW-0862">Zinc</keyword>
<dbReference type="SUPFAM" id="SSF51338">
    <property type="entry name" value="Composite domain of metallo-dependent hydrolases"/>
    <property type="match status" value="2"/>
</dbReference>
<dbReference type="GO" id="GO:0019239">
    <property type="term" value="F:deaminase activity"/>
    <property type="evidence" value="ECO:0007669"/>
    <property type="project" value="TreeGrafter"/>
</dbReference>
<evidence type="ECO:0000256" key="5">
    <source>
        <dbReference type="SAM" id="SignalP"/>
    </source>
</evidence>
<evidence type="ECO:0000256" key="4">
    <source>
        <dbReference type="ARBA" id="ARBA00022833"/>
    </source>
</evidence>
<sequence length="498" mass="54259">MRSAGFLLPLALGASGAILYEGATIISFNENDERVSILDDASMLIDGDTIAALSEGTIDSGIPGNTTRVNATGKIISPGFIDTHTHLWQTAFKTIGSNTSLADYFQKFGEYGQSASVFTPEDLYLGQLAGSLERVHVGTTTVLDHAHASWSREGTDSCINGSADSGVRTVYAHAIHEVAGAWSWDEQISKLQSLTKDDRFHADNGLLTLGLAYDRFFDAPASNLSTLWNITKGANLSVVTTHHLGGPWGFTNSPTALHSHGWLNDTIPVVFSHSSFLNYKDAQLLRETNQYISTTPESEFHFGHNHPHANRIQDQASLGVDCHFTYSSSMVNQARMWLQNLRAGRYLNTLEKWEVPTNSPMSVEQAFYLITRAGALSLRRPDLGTIQVGSKADFVVYSTDSPNMLGWSDPVAAIILHADVGDIEDVIVNGAYVKRAGKLLYSNYASLRSRLTASAKRIQKVWAETEWPALEGSLQNGEGAPYGPTEIIDTLRGNGTGY</sequence>
<evidence type="ECO:0000313" key="7">
    <source>
        <dbReference type="EMBL" id="KAL1583968.1"/>
    </source>
</evidence>